<reference evidence="3" key="1">
    <citation type="submission" date="2020-03" db="EMBL/GenBank/DDBJ databases">
        <authorList>
            <person name="Weist P."/>
        </authorList>
    </citation>
    <scope>NUCLEOTIDE SEQUENCE</scope>
</reference>
<dbReference type="Proteomes" id="UP001153269">
    <property type="component" value="Unassembled WGS sequence"/>
</dbReference>
<gene>
    <name evidence="3" type="ORF">PLEPLA_LOCUS22797</name>
</gene>
<keyword evidence="4" id="KW-1185">Reference proteome</keyword>
<feature type="domain" description="Cation-transporting P-type ATPase N-terminal" evidence="2">
    <location>
        <begin position="5"/>
        <end position="41"/>
    </location>
</feature>
<dbReference type="InterPro" id="IPR004014">
    <property type="entry name" value="ATPase_P-typ_cation-transptr_N"/>
</dbReference>
<sequence length="93" mass="10531">MENAHTKSATEVLDNFGVNENTGLTLEQVKVSVERYGPNVAHSFMHMLVLKPFRALYRVFKEYMDTETAGQGRVSAEVTSRQVWFESTLCVMA</sequence>
<dbReference type="SUPFAM" id="SSF81665">
    <property type="entry name" value="Calcium ATPase, transmembrane domain M"/>
    <property type="match status" value="1"/>
</dbReference>
<name>A0A9N7UR58_PLEPL</name>
<accession>A0A9N7UR58</accession>
<keyword evidence="1" id="KW-0460">Magnesium</keyword>
<dbReference type="Pfam" id="PF00690">
    <property type="entry name" value="Cation_ATPase_N"/>
    <property type="match status" value="1"/>
</dbReference>
<organism evidence="3 4">
    <name type="scientific">Pleuronectes platessa</name>
    <name type="common">European plaice</name>
    <dbReference type="NCBI Taxonomy" id="8262"/>
    <lineage>
        <taxon>Eukaryota</taxon>
        <taxon>Metazoa</taxon>
        <taxon>Chordata</taxon>
        <taxon>Craniata</taxon>
        <taxon>Vertebrata</taxon>
        <taxon>Euteleostomi</taxon>
        <taxon>Actinopterygii</taxon>
        <taxon>Neopterygii</taxon>
        <taxon>Teleostei</taxon>
        <taxon>Neoteleostei</taxon>
        <taxon>Acanthomorphata</taxon>
        <taxon>Carangaria</taxon>
        <taxon>Pleuronectiformes</taxon>
        <taxon>Pleuronectoidei</taxon>
        <taxon>Pleuronectidae</taxon>
        <taxon>Pleuronectes</taxon>
    </lineage>
</organism>
<protein>
    <recommendedName>
        <fullName evidence="2">Cation-transporting P-type ATPase N-terminal domain-containing protein</fullName>
    </recommendedName>
</protein>
<dbReference type="InterPro" id="IPR023298">
    <property type="entry name" value="ATPase_P-typ_TM_dom_sf"/>
</dbReference>
<evidence type="ECO:0000313" key="3">
    <source>
        <dbReference type="EMBL" id="CAB1434751.1"/>
    </source>
</evidence>
<comment type="caution">
    <text evidence="3">The sequence shown here is derived from an EMBL/GenBank/DDBJ whole genome shotgun (WGS) entry which is preliminary data.</text>
</comment>
<dbReference type="EMBL" id="CADEAL010001691">
    <property type="protein sequence ID" value="CAB1434751.1"/>
    <property type="molecule type" value="Genomic_DNA"/>
</dbReference>
<evidence type="ECO:0000259" key="2">
    <source>
        <dbReference type="Pfam" id="PF00690"/>
    </source>
</evidence>
<dbReference type="AlphaFoldDB" id="A0A9N7UR58"/>
<evidence type="ECO:0000313" key="4">
    <source>
        <dbReference type="Proteomes" id="UP001153269"/>
    </source>
</evidence>
<evidence type="ECO:0000256" key="1">
    <source>
        <dbReference type="ARBA" id="ARBA00022842"/>
    </source>
</evidence>
<proteinExistence type="predicted"/>